<sequence>MENITNELNMKSGMVVVAHADDAEYGCSGTVAKLVNSGCEMVYVLCTDGSKGSEDETLSESDVAKIRKTEQTEAGKVLGLKDIAFLAYPDSYLTPTLELRKDIARQIRIHKPEILICQYPMRTLDGSWGFGHPDHIAAGEAAMAAVFPTARDHKTFPELYNDENLEPHKVEEVWIMGHPEPDIIIDITDTIDQSIDALYSHKSQMGGRSKEEVKERVGEWRKTRGREKGVQYADTFKRISLRR</sequence>
<reference evidence="1" key="1">
    <citation type="submission" date="2018-05" db="EMBL/GenBank/DDBJ databases">
        <authorList>
            <person name="Lanie J.A."/>
            <person name="Ng W.-L."/>
            <person name="Kazmierczak K.M."/>
            <person name="Andrzejewski T.M."/>
            <person name="Davidsen T.M."/>
            <person name="Wayne K.J."/>
            <person name="Tettelin H."/>
            <person name="Glass J.I."/>
            <person name="Rusch D."/>
            <person name="Podicherti R."/>
            <person name="Tsui H.-C.T."/>
            <person name="Winkler M.E."/>
        </authorList>
    </citation>
    <scope>NUCLEOTIDE SEQUENCE</scope>
</reference>
<organism evidence="1">
    <name type="scientific">marine metagenome</name>
    <dbReference type="NCBI Taxonomy" id="408172"/>
    <lineage>
        <taxon>unclassified sequences</taxon>
        <taxon>metagenomes</taxon>
        <taxon>ecological metagenomes</taxon>
    </lineage>
</organism>
<evidence type="ECO:0000313" key="1">
    <source>
        <dbReference type="EMBL" id="SVA01292.1"/>
    </source>
</evidence>
<dbReference type="Gene3D" id="3.40.50.10320">
    <property type="entry name" value="LmbE-like"/>
    <property type="match status" value="1"/>
</dbReference>
<protein>
    <recommendedName>
        <fullName evidence="2">GlcNAc-PI de-N-acetylase</fullName>
    </recommendedName>
</protein>
<accession>A0A381SB35</accession>
<proteinExistence type="predicted"/>
<gene>
    <name evidence="1" type="ORF">METZ01_LOCUS54146</name>
</gene>
<dbReference type="InterPro" id="IPR003737">
    <property type="entry name" value="GlcNAc_PI_deacetylase-related"/>
</dbReference>
<dbReference type="InterPro" id="IPR024078">
    <property type="entry name" value="LmbE-like_dom_sf"/>
</dbReference>
<evidence type="ECO:0008006" key="2">
    <source>
        <dbReference type="Google" id="ProtNLM"/>
    </source>
</evidence>
<dbReference type="PANTHER" id="PTHR12993:SF28">
    <property type="entry name" value="LMBE FAMILY PROTEIN"/>
    <property type="match status" value="1"/>
</dbReference>
<dbReference type="AlphaFoldDB" id="A0A381SB35"/>
<dbReference type="Pfam" id="PF02585">
    <property type="entry name" value="PIG-L"/>
    <property type="match status" value="1"/>
</dbReference>
<dbReference type="SUPFAM" id="SSF102588">
    <property type="entry name" value="LmbE-like"/>
    <property type="match status" value="1"/>
</dbReference>
<dbReference type="PANTHER" id="PTHR12993">
    <property type="entry name" value="N-ACETYLGLUCOSAMINYL-PHOSPHATIDYLINOSITOL DE-N-ACETYLASE-RELATED"/>
    <property type="match status" value="1"/>
</dbReference>
<dbReference type="EMBL" id="UINC01002889">
    <property type="protein sequence ID" value="SVA01292.1"/>
    <property type="molecule type" value="Genomic_DNA"/>
</dbReference>
<name>A0A381SB35_9ZZZZ</name>
<dbReference type="GO" id="GO:0016811">
    <property type="term" value="F:hydrolase activity, acting on carbon-nitrogen (but not peptide) bonds, in linear amides"/>
    <property type="evidence" value="ECO:0007669"/>
    <property type="project" value="TreeGrafter"/>
</dbReference>